<evidence type="ECO:0000256" key="9">
    <source>
        <dbReference type="SAM" id="Phobius"/>
    </source>
</evidence>
<dbReference type="PANTHER" id="PTHR23292:SF6">
    <property type="entry name" value="FI16602P1-RELATED"/>
    <property type="match status" value="1"/>
</dbReference>
<evidence type="ECO:0000313" key="12">
    <source>
        <dbReference type="Proteomes" id="UP000242188"/>
    </source>
</evidence>
<sequence length="135" mass="14573">MATQPQPPPPQGQPQPGGYPPQPPPPAGYAPPPVYQQTAGQQTVIVTTPGFAANTQNRGVYRENPVSMICPFCQAQIVTSTTYVTGTLAWLICGILLLLGFWLGCCLIPFCIDGCKDVVHNCPNCRQQVGKFNRM</sequence>
<feature type="domain" description="LITAF" evidence="10">
    <location>
        <begin position="48"/>
        <end position="134"/>
    </location>
</feature>
<evidence type="ECO:0000256" key="7">
    <source>
        <dbReference type="ARBA" id="ARBA00023136"/>
    </source>
</evidence>
<dbReference type="GO" id="GO:0005765">
    <property type="term" value="C:lysosomal membrane"/>
    <property type="evidence" value="ECO:0007669"/>
    <property type="project" value="UniProtKB-SubCell"/>
</dbReference>
<dbReference type="EMBL" id="NEDP02002058">
    <property type="protein sequence ID" value="OWF51869.1"/>
    <property type="molecule type" value="Genomic_DNA"/>
</dbReference>
<evidence type="ECO:0000256" key="1">
    <source>
        <dbReference type="ARBA" id="ARBA00004414"/>
    </source>
</evidence>
<name>A0A210QT26_MIZYE</name>
<dbReference type="Pfam" id="PF10601">
    <property type="entry name" value="zf-LITAF-like"/>
    <property type="match status" value="1"/>
</dbReference>
<evidence type="ECO:0000256" key="2">
    <source>
        <dbReference type="ARBA" id="ARBA00004481"/>
    </source>
</evidence>
<feature type="transmembrane region" description="Helical" evidence="9">
    <location>
        <begin position="88"/>
        <end position="112"/>
    </location>
</feature>
<dbReference type="PROSITE" id="PS51837">
    <property type="entry name" value="LITAF"/>
    <property type="match status" value="1"/>
</dbReference>
<dbReference type="SMART" id="SM00714">
    <property type="entry name" value="LITAF"/>
    <property type="match status" value="1"/>
</dbReference>
<dbReference type="GO" id="GO:0031902">
    <property type="term" value="C:late endosome membrane"/>
    <property type="evidence" value="ECO:0007669"/>
    <property type="project" value="UniProtKB-SubCell"/>
</dbReference>
<dbReference type="AlphaFoldDB" id="A0A210QT26"/>
<keyword evidence="5" id="KW-0479">Metal-binding</keyword>
<evidence type="ECO:0000256" key="3">
    <source>
        <dbReference type="ARBA" id="ARBA00004630"/>
    </source>
</evidence>
<protein>
    <submittedName>
        <fullName evidence="11">Lipopolysaccharide-induced tumor necrosis factor-alpha factor-like</fullName>
    </submittedName>
</protein>
<keyword evidence="7 9" id="KW-0472">Membrane</keyword>
<keyword evidence="9" id="KW-0812">Transmembrane</keyword>
<reference evidence="11 12" key="1">
    <citation type="journal article" date="2017" name="Nat. Ecol. Evol.">
        <title>Scallop genome provides insights into evolution of bilaterian karyotype and development.</title>
        <authorList>
            <person name="Wang S."/>
            <person name="Zhang J."/>
            <person name="Jiao W."/>
            <person name="Li J."/>
            <person name="Xun X."/>
            <person name="Sun Y."/>
            <person name="Guo X."/>
            <person name="Huan P."/>
            <person name="Dong B."/>
            <person name="Zhang L."/>
            <person name="Hu X."/>
            <person name="Sun X."/>
            <person name="Wang J."/>
            <person name="Zhao C."/>
            <person name="Wang Y."/>
            <person name="Wang D."/>
            <person name="Huang X."/>
            <person name="Wang R."/>
            <person name="Lv J."/>
            <person name="Li Y."/>
            <person name="Zhang Z."/>
            <person name="Liu B."/>
            <person name="Lu W."/>
            <person name="Hui Y."/>
            <person name="Liang J."/>
            <person name="Zhou Z."/>
            <person name="Hou R."/>
            <person name="Li X."/>
            <person name="Liu Y."/>
            <person name="Li H."/>
            <person name="Ning X."/>
            <person name="Lin Y."/>
            <person name="Zhao L."/>
            <person name="Xing Q."/>
            <person name="Dou J."/>
            <person name="Li Y."/>
            <person name="Mao J."/>
            <person name="Guo H."/>
            <person name="Dou H."/>
            <person name="Li T."/>
            <person name="Mu C."/>
            <person name="Jiang W."/>
            <person name="Fu Q."/>
            <person name="Fu X."/>
            <person name="Miao Y."/>
            <person name="Liu J."/>
            <person name="Yu Q."/>
            <person name="Li R."/>
            <person name="Liao H."/>
            <person name="Li X."/>
            <person name="Kong Y."/>
            <person name="Jiang Z."/>
            <person name="Chourrout D."/>
            <person name="Li R."/>
            <person name="Bao Z."/>
        </authorList>
    </citation>
    <scope>NUCLEOTIDE SEQUENCE [LARGE SCALE GENOMIC DNA]</scope>
    <source>
        <strain evidence="11 12">PY_sf001</strain>
    </source>
</reference>
<dbReference type="InterPro" id="IPR037519">
    <property type="entry name" value="LITAF_fam"/>
</dbReference>
<accession>A0A210QT26</accession>
<dbReference type="OrthoDB" id="5599753at2759"/>
<evidence type="ECO:0000256" key="8">
    <source>
        <dbReference type="SAM" id="MobiDB-lite"/>
    </source>
</evidence>
<feature type="compositionally biased region" description="Pro residues" evidence="8">
    <location>
        <begin position="1"/>
        <end position="34"/>
    </location>
</feature>
<feature type="region of interest" description="Disordered" evidence="8">
    <location>
        <begin position="1"/>
        <end position="35"/>
    </location>
</feature>
<dbReference type="STRING" id="6573.A0A210QT26"/>
<comment type="similarity">
    <text evidence="4">Belongs to the CDIP1/LITAF family.</text>
</comment>
<evidence type="ECO:0000256" key="4">
    <source>
        <dbReference type="ARBA" id="ARBA00005975"/>
    </source>
</evidence>
<evidence type="ECO:0000259" key="10">
    <source>
        <dbReference type="PROSITE" id="PS51837"/>
    </source>
</evidence>
<proteinExistence type="inferred from homology"/>
<dbReference type="GO" id="GO:0008270">
    <property type="term" value="F:zinc ion binding"/>
    <property type="evidence" value="ECO:0007669"/>
    <property type="project" value="TreeGrafter"/>
</dbReference>
<gene>
    <name evidence="11" type="ORF">KP79_PYT05796</name>
</gene>
<dbReference type="PANTHER" id="PTHR23292">
    <property type="entry name" value="LIPOPOLYSACCHARIDE-INDUCED TUMOR NECROSIS FACTOR-ALPHA FACTOR"/>
    <property type="match status" value="1"/>
</dbReference>
<dbReference type="Proteomes" id="UP000242188">
    <property type="component" value="Unassembled WGS sequence"/>
</dbReference>
<comment type="subcellular location">
    <subcellularLocation>
        <location evidence="2">Endosome membrane</location>
        <topology evidence="2">Peripheral membrane protein</topology>
    </subcellularLocation>
    <subcellularLocation>
        <location evidence="1">Late endosome membrane</location>
    </subcellularLocation>
    <subcellularLocation>
        <location evidence="3">Lysosome membrane</location>
        <topology evidence="3">Peripheral membrane protein</topology>
        <orientation evidence="3">Cytoplasmic side</orientation>
    </subcellularLocation>
</comment>
<evidence type="ECO:0000313" key="11">
    <source>
        <dbReference type="EMBL" id="OWF51869.1"/>
    </source>
</evidence>
<keyword evidence="6" id="KW-0862">Zinc</keyword>
<keyword evidence="9" id="KW-1133">Transmembrane helix</keyword>
<dbReference type="InterPro" id="IPR006629">
    <property type="entry name" value="LITAF"/>
</dbReference>
<evidence type="ECO:0000256" key="6">
    <source>
        <dbReference type="ARBA" id="ARBA00022833"/>
    </source>
</evidence>
<organism evidence="11 12">
    <name type="scientific">Mizuhopecten yessoensis</name>
    <name type="common">Japanese scallop</name>
    <name type="synonym">Patinopecten yessoensis</name>
    <dbReference type="NCBI Taxonomy" id="6573"/>
    <lineage>
        <taxon>Eukaryota</taxon>
        <taxon>Metazoa</taxon>
        <taxon>Spiralia</taxon>
        <taxon>Lophotrochozoa</taxon>
        <taxon>Mollusca</taxon>
        <taxon>Bivalvia</taxon>
        <taxon>Autobranchia</taxon>
        <taxon>Pteriomorphia</taxon>
        <taxon>Pectinida</taxon>
        <taxon>Pectinoidea</taxon>
        <taxon>Pectinidae</taxon>
        <taxon>Mizuhopecten</taxon>
    </lineage>
</organism>
<keyword evidence="12" id="KW-1185">Reference proteome</keyword>
<evidence type="ECO:0000256" key="5">
    <source>
        <dbReference type="ARBA" id="ARBA00022723"/>
    </source>
</evidence>
<comment type="caution">
    <text evidence="11">The sequence shown here is derived from an EMBL/GenBank/DDBJ whole genome shotgun (WGS) entry which is preliminary data.</text>
</comment>